<name>A0A1V9HMV8_9XANT</name>
<evidence type="ECO:0000313" key="2">
    <source>
        <dbReference type="Proteomes" id="UP000050343"/>
    </source>
</evidence>
<sequence>MKVAVINFSGNTGKSTVSKHLLYPRLKDAEYIAVESINADEGEGEGDSVRGKQFGALQEQLLVIDSAVIDVGSSNVEDFVKLMRQYRGSHEDMDLFVIPAVKEAKQIKDTIATIQALAAMGVPAKKIRVVFNKLEADDTVEDAFYPLIAFHQDTKSFTLRPAAAIQYSELFQRLRALNVTIGDLVSDTTDYKALLREAKTPEDKQAIAAKISAKRLAASAQENLDSVFAVLTK</sequence>
<proteinExistence type="predicted"/>
<dbReference type="AlphaFoldDB" id="A0A1V9HMV8"/>
<protein>
    <recommendedName>
        <fullName evidence="3">Plasmid stabilization protein</fullName>
    </recommendedName>
</protein>
<gene>
    <name evidence="1" type="ORF">IA54_017980</name>
</gene>
<organism evidence="1 2">
    <name type="scientific">Xanthomonas phaseoli pv. syngonii LMG 9055</name>
    <dbReference type="NCBI Taxonomy" id="1437878"/>
    <lineage>
        <taxon>Bacteria</taxon>
        <taxon>Pseudomonadati</taxon>
        <taxon>Pseudomonadota</taxon>
        <taxon>Gammaproteobacteria</taxon>
        <taxon>Lysobacterales</taxon>
        <taxon>Lysobacteraceae</taxon>
        <taxon>Xanthomonas</taxon>
    </lineage>
</organism>
<accession>A0A1V9HMV8</accession>
<dbReference type="NCBIfam" id="NF041292">
    <property type="entry name" value="StbB"/>
    <property type="match status" value="1"/>
</dbReference>
<comment type="caution">
    <text evidence="1">The sequence shown here is derived from an EMBL/GenBank/DDBJ whole genome shotgun (WGS) entry which is preliminary data.</text>
</comment>
<evidence type="ECO:0000313" key="1">
    <source>
        <dbReference type="EMBL" id="OQP84221.1"/>
    </source>
</evidence>
<reference evidence="1 2" key="1">
    <citation type="journal article" date="2016" name="Plant Pathol.">
        <title>Genetic characterization of strains named as Xanthomonas axonopodis pv. dieffenbachiae leads to a taxonomic revision of the X. axonopodis species complex.</title>
        <authorList>
            <person name="Constantin E.C."/>
            <person name="Cleenwerck I."/>
            <person name="Maes M."/>
            <person name="Baeyen S."/>
            <person name="Van Malderghem C."/>
            <person name="De Vos P."/>
            <person name="Cottyn B."/>
        </authorList>
    </citation>
    <scope>NUCLEOTIDE SEQUENCE [LARGE SCALE GENOMIC DNA]</scope>
    <source>
        <strain evidence="2">LMG9055</strain>
    </source>
</reference>
<dbReference type="Proteomes" id="UP000050343">
    <property type="component" value="Unassembled WGS sequence"/>
</dbReference>
<evidence type="ECO:0008006" key="3">
    <source>
        <dbReference type="Google" id="ProtNLM"/>
    </source>
</evidence>
<dbReference type="EMBL" id="JPUO02000018">
    <property type="protein sequence ID" value="OQP84221.1"/>
    <property type="molecule type" value="Genomic_DNA"/>
</dbReference>
<dbReference type="InterPro" id="IPR047985">
    <property type="entry name" value="StbB-like"/>
</dbReference>
<reference evidence="1 2" key="2">
    <citation type="journal article" date="2017" name="Plant Pathol.">
        <title>Pathogenicity and virulence gene content of Xanthomonas strains infecting Araceae, formerly known as Xanthomonas axonopodis pv. dieffenbachiae.</title>
        <authorList>
            <person name="Constantin E.C."/>
            <person name="Haegeman A."/>
            <person name="Van Vaerenbergh J."/>
            <person name="Baeyen S."/>
            <person name="Van Malderghem C."/>
            <person name="Maes M."/>
            <person name="Cottyn B."/>
        </authorList>
    </citation>
    <scope>NUCLEOTIDE SEQUENCE [LARGE SCALE GENOMIC DNA]</scope>
    <source>
        <strain evidence="2">LMG9055</strain>
    </source>
</reference>